<dbReference type="PANTHER" id="PTHR42973">
    <property type="entry name" value="BINDING OXIDOREDUCTASE, PUTATIVE (AFU_ORTHOLOGUE AFUA_1G17690)-RELATED"/>
    <property type="match status" value="1"/>
</dbReference>
<dbReference type="InterPro" id="IPR050416">
    <property type="entry name" value="FAD-linked_Oxidoreductase"/>
</dbReference>
<reference evidence="6 7" key="1">
    <citation type="submission" date="2014-04" db="EMBL/GenBank/DDBJ databases">
        <authorList>
            <consortium name="DOE Joint Genome Institute"/>
            <person name="Kuo A."/>
            <person name="Tarkka M."/>
            <person name="Buscot F."/>
            <person name="Kohler A."/>
            <person name="Nagy L.G."/>
            <person name="Floudas D."/>
            <person name="Copeland A."/>
            <person name="Barry K.W."/>
            <person name="Cichocki N."/>
            <person name="Veneault-Fourrey C."/>
            <person name="LaButti K."/>
            <person name="Lindquist E.A."/>
            <person name="Lipzen A."/>
            <person name="Lundell T."/>
            <person name="Morin E."/>
            <person name="Murat C."/>
            <person name="Sun H."/>
            <person name="Tunlid A."/>
            <person name="Henrissat B."/>
            <person name="Grigoriev I.V."/>
            <person name="Hibbett D.S."/>
            <person name="Martin F."/>
            <person name="Nordberg H.P."/>
            <person name="Cantor M.N."/>
            <person name="Hua S.X."/>
        </authorList>
    </citation>
    <scope>NUCLEOTIDE SEQUENCE [LARGE SCALE GENOMIC DNA]</scope>
    <source>
        <strain evidence="6 7">F 1598</strain>
    </source>
</reference>
<dbReference type="STRING" id="765440.A0A0C3BBK5"/>
<protein>
    <recommendedName>
        <fullName evidence="5">FAD-binding PCMH-type domain-containing protein</fullName>
    </recommendedName>
</protein>
<comment type="similarity">
    <text evidence="1">Belongs to the oxygen-dependent FAD-linked oxidoreductase family.</text>
</comment>
<dbReference type="Proteomes" id="UP000054166">
    <property type="component" value="Unassembled WGS sequence"/>
</dbReference>
<dbReference type="InterPro" id="IPR012951">
    <property type="entry name" value="BBE"/>
</dbReference>
<keyword evidence="4" id="KW-0560">Oxidoreductase</keyword>
<keyword evidence="2" id="KW-0285">Flavoprotein</keyword>
<keyword evidence="7" id="KW-1185">Reference proteome</keyword>
<evidence type="ECO:0000256" key="3">
    <source>
        <dbReference type="ARBA" id="ARBA00022827"/>
    </source>
</evidence>
<gene>
    <name evidence="6" type="ORF">PILCRDRAFT_7069</name>
</gene>
<keyword evidence="3" id="KW-0274">FAD</keyword>
<evidence type="ECO:0000313" key="6">
    <source>
        <dbReference type="EMBL" id="KIM83658.1"/>
    </source>
</evidence>
<evidence type="ECO:0000256" key="2">
    <source>
        <dbReference type="ARBA" id="ARBA00022630"/>
    </source>
</evidence>
<dbReference type="GO" id="GO:0071949">
    <property type="term" value="F:FAD binding"/>
    <property type="evidence" value="ECO:0007669"/>
    <property type="project" value="InterPro"/>
</dbReference>
<dbReference type="InterPro" id="IPR016169">
    <property type="entry name" value="FAD-bd_PCMH_sub2"/>
</dbReference>
<dbReference type="InterPro" id="IPR016166">
    <property type="entry name" value="FAD-bd_PCMH"/>
</dbReference>
<dbReference type="Pfam" id="PF08031">
    <property type="entry name" value="BBE"/>
    <property type="match status" value="1"/>
</dbReference>
<name>A0A0C3BBK5_PILCF</name>
<sequence length="402" mass="43708">MISSTQNATCSVEPGTTEDLGVILRILGYTRTSFAVKGGGHASNQGFSSTKGVQIAMYRFPEVTYDARTKTVTIGTGLIWDEVYAALEPYNVNVVGGRVTGVGVASFTLGGGYSWKTNQYGLTLLVDTVQAFELVLPNGTVTTVTATSNTDSFFGLKGGFNNFVEQGVVTTFVLKTVPQTQVWGGLITYTTSMLPPARFRTGQPGVSALIFYDAPTPLTKKTSPLARSYLLFSRPLPTKLLDYAVYLIPCLLRVTQWTHWNLSLTKLYALQYYGQSMAQKSAVLISYSVEPLLPSLFSHNTIPTAYPPIRSKGLLPLNLYFAWTDPLSDDAFQKAIGNSTVILKARAVANGQDIANAAVYGNYATIHTLVDDIYKGNLPRLRSIKAVYDPDNVMGLTGGYKF</sequence>
<dbReference type="SUPFAM" id="SSF56176">
    <property type="entry name" value="FAD-binding/transporter-associated domain-like"/>
    <property type="match status" value="1"/>
</dbReference>
<dbReference type="InParanoid" id="A0A0C3BBK5"/>
<proteinExistence type="inferred from homology"/>
<dbReference type="OrthoDB" id="2151789at2759"/>
<dbReference type="EMBL" id="KN832990">
    <property type="protein sequence ID" value="KIM83658.1"/>
    <property type="molecule type" value="Genomic_DNA"/>
</dbReference>
<evidence type="ECO:0000256" key="1">
    <source>
        <dbReference type="ARBA" id="ARBA00005466"/>
    </source>
</evidence>
<accession>A0A0C3BBK5</accession>
<feature type="domain" description="FAD-binding PCMH-type" evidence="5">
    <location>
        <begin position="4"/>
        <end position="179"/>
    </location>
</feature>
<dbReference type="Pfam" id="PF01565">
    <property type="entry name" value="FAD_binding_4"/>
    <property type="match status" value="1"/>
</dbReference>
<dbReference type="Gene3D" id="3.30.465.10">
    <property type="match status" value="1"/>
</dbReference>
<dbReference type="AlphaFoldDB" id="A0A0C3BBK5"/>
<dbReference type="GO" id="GO:0016491">
    <property type="term" value="F:oxidoreductase activity"/>
    <property type="evidence" value="ECO:0007669"/>
    <property type="project" value="UniProtKB-KW"/>
</dbReference>
<organism evidence="6 7">
    <name type="scientific">Piloderma croceum (strain F 1598)</name>
    <dbReference type="NCBI Taxonomy" id="765440"/>
    <lineage>
        <taxon>Eukaryota</taxon>
        <taxon>Fungi</taxon>
        <taxon>Dikarya</taxon>
        <taxon>Basidiomycota</taxon>
        <taxon>Agaricomycotina</taxon>
        <taxon>Agaricomycetes</taxon>
        <taxon>Agaricomycetidae</taxon>
        <taxon>Atheliales</taxon>
        <taxon>Atheliaceae</taxon>
        <taxon>Piloderma</taxon>
    </lineage>
</organism>
<evidence type="ECO:0000256" key="4">
    <source>
        <dbReference type="ARBA" id="ARBA00023002"/>
    </source>
</evidence>
<dbReference type="PANTHER" id="PTHR42973:SF13">
    <property type="entry name" value="FAD-BINDING PCMH-TYPE DOMAIN-CONTAINING PROTEIN"/>
    <property type="match status" value="1"/>
</dbReference>
<evidence type="ECO:0000313" key="7">
    <source>
        <dbReference type="Proteomes" id="UP000054166"/>
    </source>
</evidence>
<dbReference type="InterPro" id="IPR036318">
    <property type="entry name" value="FAD-bd_PCMH-like_sf"/>
</dbReference>
<dbReference type="HOGENOM" id="CLU_018354_1_0_1"/>
<reference evidence="7" key="2">
    <citation type="submission" date="2015-01" db="EMBL/GenBank/DDBJ databases">
        <title>Evolutionary Origins and Diversification of the Mycorrhizal Mutualists.</title>
        <authorList>
            <consortium name="DOE Joint Genome Institute"/>
            <consortium name="Mycorrhizal Genomics Consortium"/>
            <person name="Kohler A."/>
            <person name="Kuo A."/>
            <person name="Nagy L.G."/>
            <person name="Floudas D."/>
            <person name="Copeland A."/>
            <person name="Barry K.W."/>
            <person name="Cichocki N."/>
            <person name="Veneault-Fourrey C."/>
            <person name="LaButti K."/>
            <person name="Lindquist E.A."/>
            <person name="Lipzen A."/>
            <person name="Lundell T."/>
            <person name="Morin E."/>
            <person name="Murat C."/>
            <person name="Riley R."/>
            <person name="Ohm R."/>
            <person name="Sun H."/>
            <person name="Tunlid A."/>
            <person name="Henrissat B."/>
            <person name="Grigoriev I.V."/>
            <person name="Hibbett D.S."/>
            <person name="Martin F."/>
        </authorList>
    </citation>
    <scope>NUCLEOTIDE SEQUENCE [LARGE SCALE GENOMIC DNA]</scope>
    <source>
        <strain evidence="7">F 1598</strain>
    </source>
</reference>
<dbReference type="InterPro" id="IPR006094">
    <property type="entry name" value="Oxid_FAD_bind_N"/>
</dbReference>
<dbReference type="PROSITE" id="PS51387">
    <property type="entry name" value="FAD_PCMH"/>
    <property type="match status" value="1"/>
</dbReference>
<evidence type="ECO:0000259" key="5">
    <source>
        <dbReference type="PROSITE" id="PS51387"/>
    </source>
</evidence>